<organism evidence="1 2">
    <name type="scientific">PS1 clade bacterium</name>
    <dbReference type="NCBI Taxonomy" id="2175152"/>
    <lineage>
        <taxon>Bacteria</taxon>
        <taxon>Pseudomonadati</taxon>
        <taxon>Pseudomonadota</taxon>
        <taxon>Alphaproteobacteria</taxon>
        <taxon>PS1 clade</taxon>
    </lineage>
</organism>
<comment type="caution">
    <text evidence="1">The sequence shown here is derived from an EMBL/GenBank/DDBJ whole genome shotgun (WGS) entry which is preliminary data.</text>
</comment>
<dbReference type="AlphaFoldDB" id="A0A368E0Q4"/>
<evidence type="ECO:0000313" key="1">
    <source>
        <dbReference type="EMBL" id="RCL77677.1"/>
    </source>
</evidence>
<sequence>MAQQETAEILALNMLTWMAGNEEAMNSFSLQSGMAVQDILDQVGNPEVLAELLAGVMDFMLSCEELLTQFCEENGMNPEEPVQFRRFLPGGDAPEWG</sequence>
<name>A0A368E0Q4_9PROT</name>
<protein>
    <submittedName>
        <fullName evidence="1">DUF3572 family protein</fullName>
    </submittedName>
</protein>
<dbReference type="EMBL" id="QOQF01000006">
    <property type="protein sequence ID" value="RCL77677.1"/>
    <property type="molecule type" value="Genomic_DNA"/>
</dbReference>
<reference evidence="1 2" key="1">
    <citation type="journal article" date="2018" name="Microbiome">
        <title>Fine metagenomic profile of the Mediterranean stratified and mixed water columns revealed by assembly and recruitment.</title>
        <authorList>
            <person name="Haro-Moreno J.M."/>
            <person name="Lopez-Perez M."/>
            <person name="De La Torre J.R."/>
            <person name="Picazo A."/>
            <person name="Camacho A."/>
            <person name="Rodriguez-Valera F."/>
        </authorList>
    </citation>
    <scope>NUCLEOTIDE SEQUENCE [LARGE SCALE GENOMIC DNA]</scope>
    <source>
        <strain evidence="1">MED-G55</strain>
    </source>
</reference>
<proteinExistence type="predicted"/>
<gene>
    <name evidence="1" type="ORF">DBW69_02805</name>
</gene>
<evidence type="ECO:0000313" key="2">
    <source>
        <dbReference type="Proteomes" id="UP000252132"/>
    </source>
</evidence>
<dbReference type="Pfam" id="PF12096">
    <property type="entry name" value="DUF3572"/>
    <property type="match status" value="1"/>
</dbReference>
<dbReference type="InterPro" id="IPR021955">
    <property type="entry name" value="DUF3572"/>
</dbReference>
<dbReference type="Proteomes" id="UP000252132">
    <property type="component" value="Unassembled WGS sequence"/>
</dbReference>
<accession>A0A368E0Q4</accession>